<accession>G7YH36</accession>
<evidence type="ECO:0000256" key="1">
    <source>
        <dbReference type="SAM" id="Phobius"/>
    </source>
</evidence>
<keyword evidence="1" id="KW-1133">Transmembrane helix</keyword>
<feature type="transmembrane region" description="Helical" evidence="1">
    <location>
        <begin position="12"/>
        <end position="36"/>
    </location>
</feature>
<dbReference type="PANTHER" id="PTHR39948">
    <property type="entry name" value="GEO11419P1"/>
    <property type="match status" value="1"/>
</dbReference>
<sequence length="74" mass="8318">MARSCSEVGWGILWFFIMLLGAFPLAMIIVWFYIILTMIAVCVPSADKGSDFLLKVMKWPAACIQNMLDGKKLC</sequence>
<dbReference type="AlphaFoldDB" id="G7YH36"/>
<name>G7YH36_CLOSI</name>
<dbReference type="Proteomes" id="UP000008909">
    <property type="component" value="Unassembled WGS sequence"/>
</dbReference>
<dbReference type="PANTHER" id="PTHR39948:SF1">
    <property type="entry name" value="GEO11419P1"/>
    <property type="match status" value="1"/>
</dbReference>
<organism evidence="2 3">
    <name type="scientific">Clonorchis sinensis</name>
    <name type="common">Chinese liver fluke</name>
    <dbReference type="NCBI Taxonomy" id="79923"/>
    <lineage>
        <taxon>Eukaryota</taxon>
        <taxon>Metazoa</taxon>
        <taxon>Spiralia</taxon>
        <taxon>Lophotrochozoa</taxon>
        <taxon>Platyhelminthes</taxon>
        <taxon>Trematoda</taxon>
        <taxon>Digenea</taxon>
        <taxon>Opisthorchiida</taxon>
        <taxon>Opisthorchiata</taxon>
        <taxon>Opisthorchiidae</taxon>
        <taxon>Clonorchis</taxon>
    </lineage>
</organism>
<keyword evidence="1" id="KW-0472">Membrane</keyword>
<reference evidence="2" key="1">
    <citation type="journal article" date="2011" name="Genome Biol.">
        <title>The draft genome of the carcinogenic human liver fluke Clonorchis sinensis.</title>
        <authorList>
            <person name="Wang X."/>
            <person name="Chen W."/>
            <person name="Huang Y."/>
            <person name="Sun J."/>
            <person name="Men J."/>
            <person name="Liu H."/>
            <person name="Luo F."/>
            <person name="Guo L."/>
            <person name="Lv X."/>
            <person name="Deng C."/>
            <person name="Zhou C."/>
            <person name="Fan Y."/>
            <person name="Li X."/>
            <person name="Huang L."/>
            <person name="Hu Y."/>
            <person name="Liang C."/>
            <person name="Hu X."/>
            <person name="Xu J."/>
            <person name="Yu X."/>
        </authorList>
    </citation>
    <scope>NUCLEOTIDE SEQUENCE [LARGE SCALE GENOMIC DNA]</scope>
    <source>
        <strain evidence="2">Henan</strain>
    </source>
</reference>
<gene>
    <name evidence="2" type="ORF">CLF_107726</name>
</gene>
<reference key="2">
    <citation type="submission" date="2011-10" db="EMBL/GenBank/DDBJ databases">
        <title>The genome and transcriptome sequence of Clonorchis sinensis provide insights into the carcinogenic liver fluke.</title>
        <authorList>
            <person name="Wang X."/>
            <person name="Huang Y."/>
            <person name="Chen W."/>
            <person name="Liu H."/>
            <person name="Guo L."/>
            <person name="Chen Y."/>
            <person name="Luo F."/>
            <person name="Zhou W."/>
            <person name="Sun J."/>
            <person name="Mao Q."/>
            <person name="Liang P."/>
            <person name="Zhou C."/>
            <person name="Tian Y."/>
            <person name="Men J."/>
            <person name="Lv X."/>
            <person name="Huang L."/>
            <person name="Zhou J."/>
            <person name="Hu Y."/>
            <person name="Li R."/>
            <person name="Zhang F."/>
            <person name="Lei H."/>
            <person name="Li X."/>
            <person name="Hu X."/>
            <person name="Liang C."/>
            <person name="Xu J."/>
            <person name="Wu Z."/>
            <person name="Yu X."/>
        </authorList>
    </citation>
    <scope>NUCLEOTIDE SEQUENCE</scope>
    <source>
        <strain>Henan</strain>
    </source>
</reference>
<proteinExistence type="predicted"/>
<keyword evidence="1" id="KW-0812">Transmembrane</keyword>
<keyword evidence="3" id="KW-1185">Reference proteome</keyword>
<protein>
    <submittedName>
        <fullName evidence="2">Uncharacterized protein</fullName>
    </submittedName>
</protein>
<dbReference type="EMBL" id="DF143266">
    <property type="protein sequence ID" value="GAA52269.1"/>
    <property type="molecule type" value="Genomic_DNA"/>
</dbReference>
<evidence type="ECO:0000313" key="2">
    <source>
        <dbReference type="EMBL" id="GAA52269.1"/>
    </source>
</evidence>
<evidence type="ECO:0000313" key="3">
    <source>
        <dbReference type="Proteomes" id="UP000008909"/>
    </source>
</evidence>